<keyword evidence="1" id="KW-0378">Hydrolase</keyword>
<dbReference type="GO" id="GO:0016791">
    <property type="term" value="F:phosphatase activity"/>
    <property type="evidence" value="ECO:0007669"/>
    <property type="project" value="TreeGrafter"/>
</dbReference>
<comment type="caution">
    <text evidence="1">The sequence shown here is derived from an EMBL/GenBank/DDBJ whole genome shotgun (WGS) entry which is preliminary data.</text>
</comment>
<dbReference type="AlphaFoldDB" id="A0A8J6TAQ1"/>
<protein>
    <submittedName>
        <fullName evidence="1">HAD-IIB family hydrolase</fullName>
    </submittedName>
</protein>
<name>A0A8J6TAQ1_9BACT</name>
<dbReference type="InterPro" id="IPR006379">
    <property type="entry name" value="HAD-SF_hydro_IIB"/>
</dbReference>
<dbReference type="PANTHER" id="PTHR10000">
    <property type="entry name" value="PHOSPHOSERINE PHOSPHATASE"/>
    <property type="match status" value="1"/>
</dbReference>
<dbReference type="GO" id="GO:0000287">
    <property type="term" value="F:magnesium ion binding"/>
    <property type="evidence" value="ECO:0007669"/>
    <property type="project" value="TreeGrafter"/>
</dbReference>
<dbReference type="Proteomes" id="UP000599024">
    <property type="component" value="Unassembled WGS sequence"/>
</dbReference>
<reference evidence="1 2" key="1">
    <citation type="submission" date="2020-08" db="EMBL/GenBank/DDBJ databases">
        <title>Bridging the membrane lipid divide: bacteria of the FCB group superphylum have the potential to synthesize archaeal ether lipids.</title>
        <authorList>
            <person name="Villanueva L."/>
            <person name="Von Meijenfeldt F.A.B."/>
            <person name="Westbye A.B."/>
            <person name="Yadav S."/>
            <person name="Hopmans E.C."/>
            <person name="Dutilh B.E."/>
            <person name="Sinninghe Damste J.S."/>
        </authorList>
    </citation>
    <scope>NUCLEOTIDE SEQUENCE [LARGE SCALE GENOMIC DNA]</scope>
    <source>
        <strain evidence="1">NIOZ-UU81</strain>
    </source>
</reference>
<dbReference type="InterPro" id="IPR023214">
    <property type="entry name" value="HAD_sf"/>
</dbReference>
<proteinExistence type="predicted"/>
<evidence type="ECO:0000313" key="1">
    <source>
        <dbReference type="EMBL" id="MBC8209153.1"/>
    </source>
</evidence>
<evidence type="ECO:0000313" key="2">
    <source>
        <dbReference type="Proteomes" id="UP000599024"/>
    </source>
</evidence>
<dbReference type="PANTHER" id="PTHR10000:SF8">
    <property type="entry name" value="HAD SUPERFAMILY HYDROLASE-LIKE, TYPE 3"/>
    <property type="match status" value="1"/>
</dbReference>
<dbReference type="SUPFAM" id="SSF56784">
    <property type="entry name" value="HAD-like"/>
    <property type="match status" value="1"/>
</dbReference>
<dbReference type="GO" id="GO:0005829">
    <property type="term" value="C:cytosol"/>
    <property type="evidence" value="ECO:0007669"/>
    <property type="project" value="TreeGrafter"/>
</dbReference>
<dbReference type="NCBIfam" id="TIGR01484">
    <property type="entry name" value="HAD-SF-IIB"/>
    <property type="match status" value="1"/>
</dbReference>
<dbReference type="Gene3D" id="3.40.50.1000">
    <property type="entry name" value="HAD superfamily/HAD-like"/>
    <property type="match status" value="2"/>
</dbReference>
<gene>
    <name evidence="1" type="ORF">H8E79_08320</name>
</gene>
<dbReference type="EMBL" id="JACNLK010000078">
    <property type="protein sequence ID" value="MBC8209153.1"/>
    <property type="molecule type" value="Genomic_DNA"/>
</dbReference>
<dbReference type="InterPro" id="IPR036412">
    <property type="entry name" value="HAD-like_sf"/>
</dbReference>
<organism evidence="1 2">
    <name type="scientific">Candidatus Desulfatifera sulfidica</name>
    <dbReference type="NCBI Taxonomy" id="2841691"/>
    <lineage>
        <taxon>Bacteria</taxon>
        <taxon>Pseudomonadati</taxon>
        <taxon>Thermodesulfobacteriota</taxon>
        <taxon>Desulfobulbia</taxon>
        <taxon>Desulfobulbales</taxon>
        <taxon>Desulfobulbaceae</taxon>
        <taxon>Candidatus Desulfatifera</taxon>
    </lineage>
</organism>
<accession>A0A8J6TAQ1</accession>
<dbReference type="Pfam" id="PF08282">
    <property type="entry name" value="Hydrolase_3"/>
    <property type="match status" value="1"/>
</dbReference>
<sequence>MKSFHTIPGETRKQIKYVLTDIDDTLTLDGKLPAVAYTAMEQLQQAGIKVIPITGRPAGWCDHIARMWPVDGLVGENGAFYFYYDNQGRRMIRRFWRSDEQRRTDQLKLAQIQKEILQNVAGCAVSVDQPYREADLAIDFCEDVPPLPMSEVKKIVSIFEAAGAVAKISSIHVNGWFGEYDKLTMTRRFFAEIFQIDLEKHKNSIVFSGDSPNDAPMFGYFPNSVGVANVLEFGDELENKPAWITQEKGGNGFAEMADILLSR</sequence>